<proteinExistence type="predicted"/>
<feature type="compositionally biased region" description="Low complexity" evidence="1">
    <location>
        <begin position="273"/>
        <end position="282"/>
    </location>
</feature>
<reference evidence="3 4" key="1">
    <citation type="submission" date="2012-03" db="EMBL/GenBank/DDBJ databases">
        <title>The Genome Sequence of Bartonella elizabethae Re6043vi.</title>
        <authorList>
            <consortium name="The Broad Institute Genome Sequencing Platform"/>
            <consortium name="The Broad Institute Genome Sequencing Center for Infectious Disease"/>
            <person name="Feldgarden M."/>
            <person name="Kirby J."/>
            <person name="Kosoy M."/>
            <person name="Birtles R."/>
            <person name="Probert W.S."/>
            <person name="Chiaraviglio L."/>
            <person name="Young S.K."/>
            <person name="Zeng Q."/>
            <person name="Gargeya S."/>
            <person name="Fitzgerald M."/>
            <person name="Haas B."/>
            <person name="Abouelleil A."/>
            <person name="Alvarado L."/>
            <person name="Arachchi H.M."/>
            <person name="Berlin A."/>
            <person name="Chapman S.B."/>
            <person name="Gearin G."/>
            <person name="Goldberg J."/>
            <person name="Griggs A."/>
            <person name="Gujja S."/>
            <person name="Hansen M."/>
            <person name="Heiman D."/>
            <person name="Howarth C."/>
            <person name="Larimer J."/>
            <person name="Lui A."/>
            <person name="MacDonald P.J.P."/>
            <person name="McCowen C."/>
            <person name="Montmayeur A."/>
            <person name="Murphy C."/>
            <person name="Neiman D."/>
            <person name="Pearson M."/>
            <person name="Priest M."/>
            <person name="Roberts A."/>
            <person name="Saif S."/>
            <person name="Shea T."/>
            <person name="Sisk P."/>
            <person name="Stolte C."/>
            <person name="Sykes S."/>
            <person name="Wortman J."/>
            <person name="Nusbaum C."/>
            <person name="Birren B."/>
        </authorList>
    </citation>
    <scope>NUCLEOTIDE SEQUENCE [LARGE SCALE GENOMIC DNA]</scope>
    <source>
        <strain evidence="3 4">Re6043vi</strain>
    </source>
</reference>
<dbReference type="RefSeq" id="WP_005774803.1">
    <property type="nucleotide sequence ID" value="NZ_JH725142.1"/>
</dbReference>
<comment type="caution">
    <text evidence="3">The sequence shown here is derived from an EMBL/GenBank/DDBJ whole genome shotgun (WGS) entry which is preliminary data.</text>
</comment>
<keyword evidence="4" id="KW-1185">Reference proteome</keyword>
<feature type="region of interest" description="Disordered" evidence="1">
    <location>
        <begin position="434"/>
        <end position="472"/>
    </location>
</feature>
<feature type="region of interest" description="Disordered" evidence="1">
    <location>
        <begin position="1"/>
        <end position="328"/>
    </location>
</feature>
<feature type="domain" description="Bartonella effector protein BID" evidence="2">
    <location>
        <begin position="476"/>
        <end position="566"/>
    </location>
</feature>
<protein>
    <recommendedName>
        <fullName evidence="2">Bartonella effector protein BID domain-containing protein</fullName>
    </recommendedName>
</protein>
<evidence type="ECO:0000313" key="4">
    <source>
        <dbReference type="Proteomes" id="UP000008942"/>
    </source>
</evidence>
<feature type="compositionally biased region" description="Polar residues" evidence="1">
    <location>
        <begin position="308"/>
        <end position="328"/>
    </location>
</feature>
<evidence type="ECO:0000259" key="2">
    <source>
        <dbReference type="Pfam" id="PF17841"/>
    </source>
</evidence>
<feature type="compositionally biased region" description="Basic and acidic residues" evidence="1">
    <location>
        <begin position="240"/>
        <end position="253"/>
    </location>
</feature>
<dbReference type="EMBL" id="AILW01000028">
    <property type="protein sequence ID" value="EJF82369.1"/>
    <property type="molecule type" value="Genomic_DNA"/>
</dbReference>
<name>A0ABN0GIM3_BAREL</name>
<feature type="compositionally biased region" description="Basic and acidic residues" evidence="1">
    <location>
        <begin position="118"/>
        <end position="136"/>
    </location>
</feature>
<feature type="compositionally biased region" description="Pro residues" evidence="1">
    <location>
        <begin position="48"/>
        <end position="62"/>
    </location>
</feature>
<organism evidence="3 4">
    <name type="scientific">Bartonella elizabethae Re6043vi</name>
    <dbReference type="NCBI Taxonomy" id="1094554"/>
    <lineage>
        <taxon>Bacteria</taxon>
        <taxon>Pseudomonadati</taxon>
        <taxon>Pseudomonadota</taxon>
        <taxon>Alphaproteobacteria</taxon>
        <taxon>Hyphomicrobiales</taxon>
        <taxon>Bartonellaceae</taxon>
        <taxon>Bartonella</taxon>
    </lineage>
</organism>
<feature type="compositionally biased region" description="Basic and acidic residues" evidence="1">
    <location>
        <begin position="437"/>
        <end position="447"/>
    </location>
</feature>
<dbReference type="Proteomes" id="UP000008942">
    <property type="component" value="Unassembled WGS sequence"/>
</dbReference>
<feature type="region of interest" description="Disordered" evidence="1">
    <location>
        <begin position="581"/>
        <end position="648"/>
    </location>
</feature>
<dbReference type="NCBIfam" id="NF033856">
    <property type="entry name" value="T4SS_effec_BID"/>
    <property type="match status" value="2"/>
</dbReference>
<feature type="compositionally biased region" description="Polar residues" evidence="1">
    <location>
        <begin position="97"/>
        <end position="109"/>
    </location>
</feature>
<dbReference type="InterPro" id="IPR041533">
    <property type="entry name" value="Bep_BID"/>
</dbReference>
<sequence>MKKKHPSPFIAEMMEKLQQKVEQSPTRTPPPPISPKPQKPSIQKRPENLPPSPKVAPPPPPRVRASMQTSVNNQETPPLQTKVAPPKPPRAKDRQQHSLQVESSPTTQKRMAPPPPLRGREKTPTDVKIQKPETFERPSAPIKAAPQRPPRAKDREQHSPHVQASPSATKRMAPPPPPRVREKTPTGAKIQKPETQESSPTPIKAAPQRPPRAKDREQHSPHVQASPSATKRMAPPPPPRVREKTPTDVKTKNPEPLAPSVRPKTPQHRTVRQQSSSSSQDSEIYAVPRSNKPLRKGSRKQSDAVVQKTASPQTAMRQPKPSQEQKASINTMERELLLGAYQEEIRFLCGKVYGDRLILEQKIAEIKENPTMGEQLLWDMKENPLSISKLAGRKVLGIKSDARKQAEETLPALQDAIEGFLYTSKYAKENILQSAHGEQRQHQHTQQEETITQHTQSRLNSERKIQPLSNQEIARRVQQDPSVQYGQREVQYWCQIVYKDPFVLQYRMEDMHKIPEMGEELVFQIEKDPTSFAPLAGRKALGIKNGARKAAEENLPTLCTAIKDYGETIKQLRETIVQNHQIEQQQRHQPLSDLDKKLQKQQSLSETPQLPERSTTKRRQELSETSRKEEHSPIRPRRSEASKAMALS</sequence>
<feature type="compositionally biased region" description="Polar residues" evidence="1">
    <location>
        <begin position="67"/>
        <end position="79"/>
    </location>
</feature>
<evidence type="ECO:0000256" key="1">
    <source>
        <dbReference type="SAM" id="MobiDB-lite"/>
    </source>
</evidence>
<dbReference type="Pfam" id="PF17841">
    <property type="entry name" value="Bep_C_terminal"/>
    <property type="match status" value="1"/>
</dbReference>
<feature type="compositionally biased region" description="Pro residues" evidence="1">
    <location>
        <begin position="27"/>
        <end position="38"/>
    </location>
</feature>
<gene>
    <name evidence="3" type="ORF">MCU_01521</name>
</gene>
<evidence type="ECO:0000313" key="3">
    <source>
        <dbReference type="EMBL" id="EJF82369.1"/>
    </source>
</evidence>
<accession>A0ABN0GIM3</accession>
<feature type="compositionally biased region" description="Basic and acidic residues" evidence="1">
    <location>
        <begin position="614"/>
        <end position="641"/>
    </location>
</feature>